<gene>
    <name evidence="1" type="ORF">AGI3411_02633</name>
</gene>
<protein>
    <recommendedName>
        <fullName evidence="3">DUF2971 domain-containing protein</fullName>
    </recommendedName>
</protein>
<name>A0A446CFC2_9BURK</name>
<evidence type="ECO:0008006" key="3">
    <source>
        <dbReference type="Google" id="ProtNLM"/>
    </source>
</evidence>
<evidence type="ECO:0000313" key="1">
    <source>
        <dbReference type="EMBL" id="SSW66538.1"/>
    </source>
</evidence>
<dbReference type="RefSeq" id="WP_129527826.1">
    <property type="nucleotide sequence ID" value="NZ_UFQB01000009.1"/>
</dbReference>
<reference evidence="1 2" key="1">
    <citation type="submission" date="2018-07" db="EMBL/GenBank/DDBJ databases">
        <authorList>
            <person name="Peeters C."/>
        </authorList>
    </citation>
    <scope>NUCLEOTIDE SEQUENCE [LARGE SCALE GENOMIC DNA]</scope>
    <source>
        <strain evidence="1 2">LMG 3411</strain>
    </source>
</reference>
<dbReference type="EMBL" id="UFQB01000009">
    <property type="protein sequence ID" value="SSW66538.1"/>
    <property type="molecule type" value="Genomic_DNA"/>
</dbReference>
<organism evidence="1 2">
    <name type="scientific">Achromobacter agilis</name>
    <dbReference type="NCBI Taxonomy" id="1353888"/>
    <lineage>
        <taxon>Bacteria</taxon>
        <taxon>Pseudomonadati</taxon>
        <taxon>Pseudomonadota</taxon>
        <taxon>Betaproteobacteria</taxon>
        <taxon>Burkholderiales</taxon>
        <taxon>Alcaligenaceae</taxon>
        <taxon>Achromobacter</taxon>
    </lineage>
</organism>
<evidence type="ECO:0000313" key="2">
    <source>
        <dbReference type="Proteomes" id="UP000289184"/>
    </source>
</evidence>
<dbReference type="AlphaFoldDB" id="A0A446CFC2"/>
<dbReference type="Pfam" id="PF11185">
    <property type="entry name" value="DUF2971"/>
    <property type="match status" value="1"/>
</dbReference>
<accession>A0A446CFC2</accession>
<proteinExistence type="predicted"/>
<keyword evidence="2" id="KW-1185">Reference proteome</keyword>
<sequence>MSNVYKYAGPDTLDLIVKDDGIATLKCSYPKGFNDPFELFLTIDYQTEPGLLAYYEEIIGEIPQLPTTCFSRSPAVAPMWAHYANNLQGFAIQFDEPSLQEGFPDSGFGDVSYLDGPSKGLSDLLEKAYVLQKPRYIAWLQQGAFQAAYYTKADYWSYESERRMIVGENEVRSIGSVMLMDTPRGSVTALIAGPRASGELCRKLQKKADLFECEYFQMKIGRSSINPFFLDASGIAYQFDGKGLVPSRDLCDACQEPVRVGAATCSWCLINSSHRDEAAGRNTFRMMAHYGILDDYLKRIRRMHSNK</sequence>
<dbReference type="OrthoDB" id="4119964at2"/>
<dbReference type="Proteomes" id="UP000289184">
    <property type="component" value="Unassembled WGS sequence"/>
</dbReference>
<dbReference type="InterPro" id="IPR021352">
    <property type="entry name" value="DUF2971"/>
</dbReference>